<sequence length="50" mass="5625">MELIFECPVCGKEGKALWDEKTPIAVEELLCSEHTKKLPDIMTFLDCLGV</sequence>
<proteinExistence type="predicted"/>
<gene>
    <name evidence="1" type="ORF">LCGC14_0800620</name>
</gene>
<name>A0A0F9SWU3_9ZZZZ</name>
<evidence type="ECO:0000313" key="1">
    <source>
        <dbReference type="EMBL" id="KKN33743.1"/>
    </source>
</evidence>
<accession>A0A0F9SWU3</accession>
<dbReference type="EMBL" id="LAZR01002154">
    <property type="protein sequence ID" value="KKN33743.1"/>
    <property type="molecule type" value="Genomic_DNA"/>
</dbReference>
<protein>
    <submittedName>
        <fullName evidence="1">Uncharacterized protein</fullName>
    </submittedName>
</protein>
<reference evidence="1" key="1">
    <citation type="journal article" date="2015" name="Nature">
        <title>Complex archaea that bridge the gap between prokaryotes and eukaryotes.</title>
        <authorList>
            <person name="Spang A."/>
            <person name="Saw J.H."/>
            <person name="Jorgensen S.L."/>
            <person name="Zaremba-Niedzwiedzka K."/>
            <person name="Martijn J."/>
            <person name="Lind A.E."/>
            <person name="van Eijk R."/>
            <person name="Schleper C."/>
            <person name="Guy L."/>
            <person name="Ettema T.J."/>
        </authorList>
    </citation>
    <scope>NUCLEOTIDE SEQUENCE</scope>
</reference>
<organism evidence="1">
    <name type="scientific">marine sediment metagenome</name>
    <dbReference type="NCBI Taxonomy" id="412755"/>
    <lineage>
        <taxon>unclassified sequences</taxon>
        <taxon>metagenomes</taxon>
        <taxon>ecological metagenomes</taxon>
    </lineage>
</organism>
<comment type="caution">
    <text evidence="1">The sequence shown here is derived from an EMBL/GenBank/DDBJ whole genome shotgun (WGS) entry which is preliminary data.</text>
</comment>
<dbReference type="AlphaFoldDB" id="A0A0F9SWU3"/>